<evidence type="ECO:0000256" key="5">
    <source>
        <dbReference type="ARBA" id="ARBA00023251"/>
    </source>
</evidence>
<dbReference type="PROSITE" id="PS00146">
    <property type="entry name" value="BETA_LACTAMASE_A"/>
    <property type="match status" value="1"/>
</dbReference>
<dbReference type="NCBIfam" id="NF033103">
    <property type="entry name" value="bla_class_A"/>
    <property type="match status" value="1"/>
</dbReference>
<evidence type="ECO:0000256" key="4">
    <source>
        <dbReference type="ARBA" id="ARBA00022801"/>
    </source>
</evidence>
<dbReference type="InterPro" id="IPR012338">
    <property type="entry name" value="Beta-lactam/transpept-like"/>
</dbReference>
<evidence type="ECO:0000256" key="6">
    <source>
        <dbReference type="RuleBase" id="RU361140"/>
    </source>
</evidence>
<evidence type="ECO:0000256" key="3">
    <source>
        <dbReference type="ARBA" id="ARBA00012865"/>
    </source>
</evidence>
<feature type="chain" id="PRO_5046552584" description="Beta-lactamase" evidence="7">
    <location>
        <begin position="30"/>
        <end position="291"/>
    </location>
</feature>
<dbReference type="PANTHER" id="PTHR35333:SF3">
    <property type="entry name" value="BETA-LACTAMASE-TYPE TRANSPEPTIDASE FOLD CONTAINING PROTEIN"/>
    <property type="match status" value="1"/>
</dbReference>
<dbReference type="InterPro" id="IPR023650">
    <property type="entry name" value="Beta-lactam_class-A_AS"/>
</dbReference>
<protein>
    <recommendedName>
        <fullName evidence="3 6">Beta-lactamase</fullName>
        <ecNumber evidence="3 6">3.5.2.6</ecNumber>
    </recommendedName>
</protein>
<comment type="caution">
    <text evidence="9">The sequence shown here is derived from an EMBL/GenBank/DDBJ whole genome shotgun (WGS) entry which is preliminary data.</text>
</comment>
<dbReference type="PANTHER" id="PTHR35333">
    <property type="entry name" value="BETA-LACTAMASE"/>
    <property type="match status" value="1"/>
</dbReference>
<sequence length="291" mass="30907">MRRREFVAGAAAAVLLPTWLEALGSAAFAAPADPLAAIASEAGGRLGVSVLDTGTGRRLWLDPLARYPLCSTFKVPLAAAILARADRGELDLQRPIRFTQGDLLDYAPVVRENLPRGQMTLAELCAAAVEWSDNAAANLLLPQLGGPSGLTRFLRSAGDTITRLDRVEPELNDYKPGELRDTTTPMAMTTLLAALLTGDVLEPASRKQLTDWMIGCRTGDKRLRAGLPKSWRVGDKTGTSGNGQANDIAIAWPPSRKPILIACYLDAPGIAPEKADQAIASVGSLVGQLFA</sequence>
<keyword evidence="4 6" id="KW-0378">Hydrolase</keyword>
<dbReference type="EC" id="3.5.2.6" evidence="3 6"/>
<dbReference type="InterPro" id="IPR045155">
    <property type="entry name" value="Beta-lactam_cat"/>
</dbReference>
<feature type="domain" description="Beta-lactamase class A catalytic" evidence="8">
    <location>
        <begin position="47"/>
        <end position="262"/>
    </location>
</feature>
<feature type="signal peptide" evidence="7">
    <location>
        <begin position="1"/>
        <end position="29"/>
    </location>
</feature>
<organism evidence="9 10">
    <name type="scientific">Sphingomonas molluscorum</name>
    <dbReference type="NCBI Taxonomy" id="418184"/>
    <lineage>
        <taxon>Bacteria</taxon>
        <taxon>Pseudomonadati</taxon>
        <taxon>Pseudomonadota</taxon>
        <taxon>Alphaproteobacteria</taxon>
        <taxon>Sphingomonadales</taxon>
        <taxon>Sphingomonadaceae</taxon>
        <taxon>Sphingomonas</taxon>
    </lineage>
</organism>
<evidence type="ECO:0000256" key="1">
    <source>
        <dbReference type="ARBA" id="ARBA00001526"/>
    </source>
</evidence>
<dbReference type="EMBL" id="JBBGZA010000001">
    <property type="protein sequence ID" value="MEJ5095290.1"/>
    <property type="molecule type" value="Genomic_DNA"/>
</dbReference>
<keyword evidence="7" id="KW-0732">Signal</keyword>
<gene>
    <name evidence="9" type="primary">bla</name>
    <name evidence="9" type="ORF">WH159_12170</name>
</gene>
<dbReference type="Gene3D" id="3.40.710.10">
    <property type="entry name" value="DD-peptidase/beta-lactamase superfamily"/>
    <property type="match status" value="1"/>
</dbReference>
<keyword evidence="5 6" id="KW-0046">Antibiotic resistance</keyword>
<evidence type="ECO:0000313" key="9">
    <source>
        <dbReference type="EMBL" id="MEJ5095290.1"/>
    </source>
</evidence>
<evidence type="ECO:0000259" key="8">
    <source>
        <dbReference type="Pfam" id="PF13354"/>
    </source>
</evidence>
<dbReference type="RefSeq" id="WP_132881868.1">
    <property type="nucleotide sequence ID" value="NZ_JBBGZA010000001.1"/>
</dbReference>
<comment type="catalytic activity">
    <reaction evidence="1 6">
        <text>a beta-lactam + H2O = a substituted beta-amino acid</text>
        <dbReference type="Rhea" id="RHEA:20401"/>
        <dbReference type="ChEBI" id="CHEBI:15377"/>
        <dbReference type="ChEBI" id="CHEBI:35627"/>
        <dbReference type="ChEBI" id="CHEBI:140347"/>
        <dbReference type="EC" id="3.5.2.6"/>
    </reaction>
</comment>
<dbReference type="Proteomes" id="UP001380365">
    <property type="component" value="Unassembled WGS sequence"/>
</dbReference>
<reference evidence="9 10" key="1">
    <citation type="submission" date="2023-12" db="EMBL/GenBank/DDBJ databases">
        <title>Gut-associated functions are favored during microbiome assembly across C. elegans life.</title>
        <authorList>
            <person name="Zimmermann J."/>
        </authorList>
    </citation>
    <scope>NUCLEOTIDE SEQUENCE [LARGE SCALE GENOMIC DNA]</scope>
    <source>
        <strain evidence="9 10">JUb134</strain>
    </source>
</reference>
<accession>A0ABU8Q702</accession>
<evidence type="ECO:0000313" key="10">
    <source>
        <dbReference type="Proteomes" id="UP001380365"/>
    </source>
</evidence>
<dbReference type="PRINTS" id="PR00118">
    <property type="entry name" value="BLACTAMASEA"/>
</dbReference>
<dbReference type="GO" id="GO:0008800">
    <property type="term" value="F:beta-lactamase activity"/>
    <property type="evidence" value="ECO:0007669"/>
    <property type="project" value="UniProtKB-EC"/>
</dbReference>
<comment type="similarity">
    <text evidence="2 6">Belongs to the class-A beta-lactamase family.</text>
</comment>
<evidence type="ECO:0000256" key="7">
    <source>
        <dbReference type="SAM" id="SignalP"/>
    </source>
</evidence>
<dbReference type="SUPFAM" id="SSF56601">
    <property type="entry name" value="beta-lactamase/transpeptidase-like"/>
    <property type="match status" value="1"/>
</dbReference>
<dbReference type="InterPro" id="IPR000871">
    <property type="entry name" value="Beta-lactam_class-A"/>
</dbReference>
<evidence type="ECO:0000256" key="2">
    <source>
        <dbReference type="ARBA" id="ARBA00009009"/>
    </source>
</evidence>
<keyword evidence="10" id="KW-1185">Reference proteome</keyword>
<dbReference type="Pfam" id="PF13354">
    <property type="entry name" value="Beta-lactamase2"/>
    <property type="match status" value="1"/>
</dbReference>
<proteinExistence type="inferred from homology"/>
<name>A0ABU8Q702_9SPHN</name>